<dbReference type="Pfam" id="PF11832">
    <property type="entry name" value="DUF3352"/>
    <property type="match status" value="1"/>
</dbReference>
<evidence type="ECO:0000313" key="2">
    <source>
        <dbReference type="EMBL" id="NMF60104.1"/>
    </source>
</evidence>
<dbReference type="InterPro" id="IPR021787">
    <property type="entry name" value="DUF3352"/>
</dbReference>
<gene>
    <name evidence="2" type="ORF">HC246_19260</name>
</gene>
<keyword evidence="1" id="KW-0472">Membrane</keyword>
<dbReference type="EMBL" id="JAAVJL010000002">
    <property type="protein sequence ID" value="NMF60104.1"/>
    <property type="molecule type" value="Genomic_DNA"/>
</dbReference>
<evidence type="ECO:0000256" key="1">
    <source>
        <dbReference type="SAM" id="Phobius"/>
    </source>
</evidence>
<comment type="caution">
    <text evidence="2">The sequence shown here is derived from an EMBL/GenBank/DDBJ whole genome shotgun (WGS) entry which is preliminary data.</text>
</comment>
<organism evidence="2 3">
    <name type="scientific">Pseudanabaena yagii GIHE-NHR1</name>
    <dbReference type="NCBI Taxonomy" id="2722753"/>
    <lineage>
        <taxon>Bacteria</taxon>
        <taxon>Bacillati</taxon>
        <taxon>Cyanobacteriota</taxon>
        <taxon>Cyanophyceae</taxon>
        <taxon>Pseudanabaenales</taxon>
        <taxon>Pseudanabaenaceae</taxon>
        <taxon>Pseudanabaena</taxon>
        <taxon>Pseudanabaena yagii</taxon>
    </lineage>
</organism>
<proteinExistence type="predicted"/>
<dbReference type="RefSeq" id="WP_169365046.1">
    <property type="nucleotide sequence ID" value="NZ_JAAVJL010000002.1"/>
</dbReference>
<accession>A0ABX1LZA9</accession>
<name>A0ABX1LZA9_9CYAN</name>
<reference evidence="2 3" key="1">
    <citation type="submission" date="2020-03" db="EMBL/GenBank/DDBJ databases">
        <title>Draft Genome Sequence of 2-Methylisoborneol Producing Pseudanabaena yagii Strain GIHE-NHR1 Isolated from North Han River in South Korea.</title>
        <authorList>
            <person name="Jeong J."/>
        </authorList>
    </citation>
    <scope>NUCLEOTIDE SEQUENCE [LARGE SCALE GENOMIC DNA]</scope>
    <source>
        <strain evidence="2 3">GIHE-NHR1</strain>
    </source>
</reference>
<keyword evidence="3" id="KW-1185">Reference proteome</keyword>
<feature type="transmembrane region" description="Helical" evidence="1">
    <location>
        <begin position="7"/>
        <end position="29"/>
    </location>
</feature>
<protein>
    <submittedName>
        <fullName evidence="2">DUF3352 domain-containing protein</fullName>
    </submittedName>
</protein>
<dbReference type="Proteomes" id="UP000738376">
    <property type="component" value="Unassembled WGS sequence"/>
</dbReference>
<sequence length="584" mass="62352">MTERKPNLLPIIGGAAVVVAGGVGAYFFFNKPAILPTSNAAAGTLSVVPKQSLMAMSISTDGAALSQIEQFLSPETKKLYDTELEKFRKNLSSSDFDYDKDVKPWIGKSVTIAFLPSGKKASFVPNKSQSSLQPRYVPMSDTGSIQFVQDKAKDQAEPTSDTPNVLLVIEVKDKAGAEKFLADKVKTKAGGKEKQSDYKGVKITQYGEGSNASATATVGNYLIVAPREQITQKAIDTFKGEASIASAASADDLKLKNTVAQIYIPNFGESIVELAALNPKAETIPPESLEQLKKIKSVNLGFGIDDAGIRFKALGKFDASAIAALKNSPNKIIGQIPSQAFAVISGFNIKNSWEEFTKSAEKNPEIKKSLDEARTQLKSSPLALDLDKDIFGWMDGEYALASVSGKPEGILAQTQGLAPVLMIQTNNRSAGESLLNKLDDFISKNGGKVSKKDVGGVSVTEWSVPGAPGAIVSHGWSQKDTVFITASPIVPLFVPKPESSLDADATYKSVVSTLPSNNVGYFYLDADRTWGIIQSFLPPAEKEKTPPEVKALITSVRGLAATAAYPNQDTAEFEAILALKKGGK</sequence>
<keyword evidence="1" id="KW-1133">Transmembrane helix</keyword>
<keyword evidence="1" id="KW-0812">Transmembrane</keyword>
<evidence type="ECO:0000313" key="3">
    <source>
        <dbReference type="Proteomes" id="UP000738376"/>
    </source>
</evidence>